<feature type="compositionally biased region" description="Basic and acidic residues" evidence="1">
    <location>
        <begin position="7"/>
        <end position="25"/>
    </location>
</feature>
<evidence type="ECO:0000256" key="1">
    <source>
        <dbReference type="SAM" id="MobiDB-lite"/>
    </source>
</evidence>
<name>A0ABW0FAV0_9MICO</name>
<comment type="caution">
    <text evidence="2">The sequence shown here is derived from an EMBL/GenBank/DDBJ whole genome shotgun (WGS) entry which is preliminary data.</text>
</comment>
<evidence type="ECO:0008006" key="4">
    <source>
        <dbReference type="Google" id="ProtNLM"/>
    </source>
</evidence>
<sequence length="257" mass="26875">MTPSGRGEQEHRGDAPDRSDARVALDRPGAPGGISTPGRTEAPVGPGTPGTPGRHALPLTGACAAWSHHAAELAVPLAASLERWDESPSTASMVEQQLLARILPGVFLPPDLLGTSIRRALALGCALGARLQSYYVIAGPSAAWVLLGGDPPAPAELLSPAHRGSLVGATVRTSRLQPREVETIGGAPVTVPLRTAIDLLRFAPDHVAAPWLRELILSGHVTEAAIRRRLQRMERYPGAGAARQRVGLLLEPPSLAA</sequence>
<dbReference type="RefSeq" id="WP_193119293.1">
    <property type="nucleotide sequence ID" value="NZ_BAAAIR010000032.1"/>
</dbReference>
<evidence type="ECO:0000313" key="3">
    <source>
        <dbReference type="Proteomes" id="UP001595937"/>
    </source>
</evidence>
<feature type="region of interest" description="Disordered" evidence="1">
    <location>
        <begin position="1"/>
        <end position="56"/>
    </location>
</feature>
<proteinExistence type="predicted"/>
<evidence type="ECO:0000313" key="2">
    <source>
        <dbReference type="EMBL" id="MFC5296288.1"/>
    </source>
</evidence>
<dbReference type="Proteomes" id="UP001595937">
    <property type="component" value="Unassembled WGS sequence"/>
</dbReference>
<dbReference type="EMBL" id="JBHSLN010000011">
    <property type="protein sequence ID" value="MFC5296288.1"/>
    <property type="molecule type" value="Genomic_DNA"/>
</dbReference>
<reference evidence="3" key="1">
    <citation type="journal article" date="2019" name="Int. J. Syst. Evol. Microbiol.">
        <title>The Global Catalogue of Microorganisms (GCM) 10K type strain sequencing project: providing services to taxonomists for standard genome sequencing and annotation.</title>
        <authorList>
            <consortium name="The Broad Institute Genomics Platform"/>
            <consortium name="The Broad Institute Genome Sequencing Center for Infectious Disease"/>
            <person name="Wu L."/>
            <person name="Ma J."/>
        </authorList>
    </citation>
    <scope>NUCLEOTIDE SEQUENCE [LARGE SCALE GENOMIC DNA]</scope>
    <source>
        <strain evidence="3">CGMCC 1.16455</strain>
    </source>
</reference>
<dbReference type="GeneID" id="303296709"/>
<gene>
    <name evidence="2" type="ORF">ACFPK8_02100</name>
</gene>
<accession>A0ABW0FAV0</accession>
<organism evidence="2 3">
    <name type="scientific">Brachybacterium tyrofermentans</name>
    <dbReference type="NCBI Taxonomy" id="47848"/>
    <lineage>
        <taxon>Bacteria</taxon>
        <taxon>Bacillati</taxon>
        <taxon>Actinomycetota</taxon>
        <taxon>Actinomycetes</taxon>
        <taxon>Micrococcales</taxon>
        <taxon>Dermabacteraceae</taxon>
        <taxon>Brachybacterium</taxon>
    </lineage>
</organism>
<protein>
    <recommendedName>
        <fullName evidence="4">Transcriptional regulator</fullName>
    </recommendedName>
</protein>
<keyword evidence="3" id="KW-1185">Reference proteome</keyword>